<evidence type="ECO:0000313" key="8">
    <source>
        <dbReference type="Proteomes" id="UP001152646"/>
    </source>
</evidence>
<sequence>MVGVPHSKGCSLCRERRIKCDEAVPECGQCRKYGRTCPGYRRVFRFQDEGPNLTKRHNSGRQTASVVRPARPKQYRFVHDDSAIAADVVRENAIALMRQQSMYGGWDEKVTPSLVRKSFRAAQPQLFLDYISAAFPTLYYHNRFRSGDGAGFAEYIIMNYGQDSFMDSAICCLTSMYLAHLTKDQALARSSRQMYSKSLGEVIRAISNPEQAKSDNMLCTSIILSVFEMYAKTTPDAWVSHSDGAKRLMISRGPEAHESGLGRFCWYAFRGFFIATAVHEGKACFLDEEEWQSYAAKVRAEDCQKPGEWSAYAEISDLAYMEIAKCPRYIKETRDLLASSTDPDPNAVLDVMCRIRDTSTLLYTLMSELRSCITAHNERQQGIIQRPGSFVGPVPPMFPDTAPSLLLSGAASMQETLQQLSERLEDRLRFNTVEASSPGSVDSPSDSGSSCTSSSMSAKSVPLPFRIHSVLENGPAKSADPHDPRAVIWLDRVASSMGVLDTRVLPGETDGSDDTRSSFQTS</sequence>
<keyword evidence="3" id="KW-0804">Transcription</keyword>
<dbReference type="InterPro" id="IPR021858">
    <property type="entry name" value="Fun_TF"/>
</dbReference>
<dbReference type="InterPro" id="IPR053178">
    <property type="entry name" value="Osmoadaptation_assoc"/>
</dbReference>
<dbReference type="PANTHER" id="PTHR38111:SF5">
    <property type="entry name" value="TRANSCRIPTION FACTOR DOMAIN-CONTAINING PROTEIN"/>
    <property type="match status" value="1"/>
</dbReference>
<keyword evidence="4" id="KW-0539">Nucleus</keyword>
<evidence type="ECO:0000256" key="5">
    <source>
        <dbReference type="SAM" id="MobiDB-lite"/>
    </source>
</evidence>
<name>A0A9W4J0F6_9EURO</name>
<dbReference type="CDD" id="cd00067">
    <property type="entry name" value="GAL4"/>
    <property type="match status" value="1"/>
</dbReference>
<comment type="caution">
    <text evidence="7">The sequence shown here is derived from an EMBL/GenBank/DDBJ whole genome shotgun (WGS) entry which is preliminary data.</text>
</comment>
<evidence type="ECO:0000256" key="2">
    <source>
        <dbReference type="ARBA" id="ARBA00023125"/>
    </source>
</evidence>
<feature type="region of interest" description="Disordered" evidence="5">
    <location>
        <begin position="502"/>
        <end position="522"/>
    </location>
</feature>
<gene>
    <name evidence="7" type="ORF">PSALAMII_LOCUS4235</name>
</gene>
<dbReference type="Proteomes" id="UP001152646">
    <property type="component" value="Unassembled WGS sequence"/>
</dbReference>
<proteinExistence type="predicted"/>
<organism evidence="7 8">
    <name type="scientific">Penicillium salamii</name>
    <dbReference type="NCBI Taxonomy" id="1612424"/>
    <lineage>
        <taxon>Eukaryota</taxon>
        <taxon>Fungi</taxon>
        <taxon>Dikarya</taxon>
        <taxon>Ascomycota</taxon>
        <taxon>Pezizomycotina</taxon>
        <taxon>Eurotiomycetes</taxon>
        <taxon>Eurotiomycetidae</taxon>
        <taxon>Eurotiales</taxon>
        <taxon>Aspergillaceae</taxon>
        <taxon>Penicillium</taxon>
    </lineage>
</organism>
<evidence type="ECO:0000256" key="3">
    <source>
        <dbReference type="ARBA" id="ARBA00023163"/>
    </source>
</evidence>
<dbReference type="PANTHER" id="PTHR38111">
    <property type="entry name" value="ZN(2)-C6 FUNGAL-TYPE DOMAIN-CONTAINING PROTEIN-RELATED"/>
    <property type="match status" value="1"/>
</dbReference>
<dbReference type="OrthoDB" id="5126878at2759"/>
<reference evidence="7" key="1">
    <citation type="submission" date="2021-07" db="EMBL/GenBank/DDBJ databases">
        <authorList>
            <person name="Branca A.L. A."/>
        </authorList>
    </citation>
    <scope>NUCLEOTIDE SEQUENCE</scope>
</reference>
<dbReference type="SUPFAM" id="SSF57701">
    <property type="entry name" value="Zn2/Cys6 DNA-binding domain"/>
    <property type="match status" value="1"/>
</dbReference>
<evidence type="ECO:0000259" key="6">
    <source>
        <dbReference type="PROSITE" id="PS50048"/>
    </source>
</evidence>
<dbReference type="InterPro" id="IPR001138">
    <property type="entry name" value="Zn2Cys6_DnaBD"/>
</dbReference>
<dbReference type="Pfam" id="PF00172">
    <property type="entry name" value="Zn_clus"/>
    <property type="match status" value="1"/>
</dbReference>
<evidence type="ECO:0000256" key="1">
    <source>
        <dbReference type="ARBA" id="ARBA00023015"/>
    </source>
</evidence>
<dbReference type="Gene3D" id="4.10.240.10">
    <property type="entry name" value="Zn(2)-C6 fungal-type DNA-binding domain"/>
    <property type="match status" value="1"/>
</dbReference>
<dbReference type="GO" id="GO:0003677">
    <property type="term" value="F:DNA binding"/>
    <property type="evidence" value="ECO:0007669"/>
    <property type="project" value="UniProtKB-KW"/>
</dbReference>
<protein>
    <recommendedName>
        <fullName evidence="6">Zn(2)-C6 fungal-type domain-containing protein</fullName>
    </recommendedName>
</protein>
<dbReference type="PROSITE" id="PS00463">
    <property type="entry name" value="ZN2_CY6_FUNGAL_1"/>
    <property type="match status" value="1"/>
</dbReference>
<feature type="compositionally biased region" description="Low complexity" evidence="5">
    <location>
        <begin position="435"/>
        <end position="458"/>
    </location>
</feature>
<dbReference type="InterPro" id="IPR036864">
    <property type="entry name" value="Zn2-C6_fun-type_DNA-bd_sf"/>
</dbReference>
<dbReference type="EMBL" id="CAJVPA010000155">
    <property type="protein sequence ID" value="CAG8364599.1"/>
    <property type="molecule type" value="Genomic_DNA"/>
</dbReference>
<evidence type="ECO:0000256" key="4">
    <source>
        <dbReference type="ARBA" id="ARBA00023242"/>
    </source>
</evidence>
<feature type="domain" description="Zn(2)-C6 fungal-type" evidence="6">
    <location>
        <begin position="9"/>
        <end position="37"/>
    </location>
</feature>
<evidence type="ECO:0000313" key="7">
    <source>
        <dbReference type="EMBL" id="CAG8364599.1"/>
    </source>
</evidence>
<accession>A0A9W4J0F6</accession>
<dbReference type="GO" id="GO:0008270">
    <property type="term" value="F:zinc ion binding"/>
    <property type="evidence" value="ECO:0007669"/>
    <property type="project" value="InterPro"/>
</dbReference>
<dbReference type="PROSITE" id="PS50048">
    <property type="entry name" value="ZN2_CY6_FUNGAL_2"/>
    <property type="match status" value="1"/>
</dbReference>
<keyword evidence="1" id="KW-0805">Transcription regulation</keyword>
<feature type="region of interest" description="Disordered" evidence="5">
    <location>
        <begin position="434"/>
        <end position="458"/>
    </location>
</feature>
<keyword evidence="2" id="KW-0238">DNA-binding</keyword>
<dbReference type="Pfam" id="PF11951">
    <property type="entry name" value="Fungal_trans_2"/>
    <property type="match status" value="1"/>
</dbReference>
<dbReference type="SMART" id="SM00066">
    <property type="entry name" value="GAL4"/>
    <property type="match status" value="1"/>
</dbReference>
<dbReference type="GO" id="GO:0000981">
    <property type="term" value="F:DNA-binding transcription factor activity, RNA polymerase II-specific"/>
    <property type="evidence" value="ECO:0007669"/>
    <property type="project" value="InterPro"/>
</dbReference>
<dbReference type="AlphaFoldDB" id="A0A9W4J0F6"/>